<organism evidence="1 2">
    <name type="scientific">Collinsella stercoris DSM 13279</name>
    <dbReference type="NCBI Taxonomy" id="445975"/>
    <lineage>
        <taxon>Bacteria</taxon>
        <taxon>Bacillati</taxon>
        <taxon>Actinomycetota</taxon>
        <taxon>Coriobacteriia</taxon>
        <taxon>Coriobacteriales</taxon>
        <taxon>Coriobacteriaceae</taxon>
        <taxon>Collinsella</taxon>
    </lineage>
</organism>
<proteinExistence type="predicted"/>
<evidence type="ECO:0000313" key="1">
    <source>
        <dbReference type="EMBL" id="EEA91070.1"/>
    </source>
</evidence>
<sequence length="49" mass="5453">MFASIIRLRQRIGCDVARSQLVLRMRCVGLVGVFAVRARLPRLLILGSA</sequence>
<comment type="caution">
    <text evidence="1">The sequence shown here is derived from an EMBL/GenBank/DDBJ whole genome shotgun (WGS) entry which is preliminary data.</text>
</comment>
<accession>B6G9I0</accession>
<dbReference type="Proteomes" id="UP000003560">
    <property type="component" value="Unassembled WGS sequence"/>
</dbReference>
<reference evidence="1 2" key="1">
    <citation type="submission" date="2008-10" db="EMBL/GenBank/DDBJ databases">
        <title>Draft genome sequence of Collinsella stercoris (DSM 13279).</title>
        <authorList>
            <person name="Sudarsanam P."/>
            <person name="Ley R."/>
            <person name="Guruge J."/>
            <person name="Turnbaugh P.J."/>
            <person name="Mahowald M."/>
            <person name="Liep D."/>
            <person name="Gordon J."/>
        </authorList>
    </citation>
    <scope>NUCLEOTIDE SEQUENCE [LARGE SCALE GENOMIC DNA]</scope>
    <source>
        <strain evidence="1 2">DSM 13279</strain>
    </source>
</reference>
<dbReference type="AlphaFoldDB" id="B6G9I0"/>
<evidence type="ECO:0000313" key="2">
    <source>
        <dbReference type="Proteomes" id="UP000003560"/>
    </source>
</evidence>
<dbReference type="EMBL" id="ABXJ01000040">
    <property type="protein sequence ID" value="EEA91070.1"/>
    <property type="molecule type" value="Genomic_DNA"/>
</dbReference>
<dbReference type="HOGENOM" id="CLU_3134491_0_0_11"/>
<keyword evidence="2" id="KW-1185">Reference proteome</keyword>
<gene>
    <name evidence="1" type="ORF">COLSTE_00721</name>
</gene>
<reference evidence="1 2" key="2">
    <citation type="submission" date="2008-10" db="EMBL/GenBank/DDBJ databases">
        <authorList>
            <person name="Fulton L."/>
            <person name="Clifton S."/>
            <person name="Fulton B."/>
            <person name="Xu J."/>
            <person name="Minx P."/>
            <person name="Pepin K.H."/>
            <person name="Johnson M."/>
            <person name="Thiruvilangam P."/>
            <person name="Bhonagiri V."/>
            <person name="Nash W.E."/>
            <person name="Mardis E.R."/>
            <person name="Wilson R.K."/>
        </authorList>
    </citation>
    <scope>NUCLEOTIDE SEQUENCE [LARGE SCALE GENOMIC DNA]</scope>
    <source>
        <strain evidence="1 2">DSM 13279</strain>
    </source>
</reference>
<protein>
    <submittedName>
        <fullName evidence="1">Uncharacterized protein</fullName>
    </submittedName>
</protein>
<name>B6G9I0_9ACTN</name>